<feature type="non-terminal residue" evidence="1">
    <location>
        <position position="65"/>
    </location>
</feature>
<protein>
    <submittedName>
        <fullName evidence="1">Anoctamin</fullName>
    </submittedName>
</protein>
<evidence type="ECO:0000313" key="1">
    <source>
        <dbReference type="EMBL" id="QQP49205.1"/>
    </source>
</evidence>
<gene>
    <name evidence="1" type="ORF">FKW44_009769</name>
</gene>
<dbReference type="EMBL" id="CP045895">
    <property type="protein sequence ID" value="QQP49205.1"/>
    <property type="molecule type" value="Genomic_DNA"/>
</dbReference>
<feature type="non-terminal residue" evidence="1">
    <location>
        <position position="1"/>
    </location>
</feature>
<dbReference type="AlphaFoldDB" id="A0A7T8HG26"/>
<organism evidence="1 2">
    <name type="scientific">Caligus rogercresseyi</name>
    <name type="common">Sea louse</name>
    <dbReference type="NCBI Taxonomy" id="217165"/>
    <lineage>
        <taxon>Eukaryota</taxon>
        <taxon>Metazoa</taxon>
        <taxon>Ecdysozoa</taxon>
        <taxon>Arthropoda</taxon>
        <taxon>Crustacea</taxon>
        <taxon>Multicrustacea</taxon>
        <taxon>Hexanauplia</taxon>
        <taxon>Copepoda</taxon>
        <taxon>Siphonostomatoida</taxon>
        <taxon>Caligidae</taxon>
        <taxon>Caligus</taxon>
    </lineage>
</organism>
<accession>A0A7T8HG26</accession>
<keyword evidence="2" id="KW-1185">Reference proteome</keyword>
<dbReference type="Proteomes" id="UP000595437">
    <property type="component" value="Chromosome 6"/>
</dbReference>
<evidence type="ECO:0000313" key="2">
    <source>
        <dbReference type="Proteomes" id="UP000595437"/>
    </source>
</evidence>
<dbReference type="OrthoDB" id="296386at2759"/>
<name>A0A7T8HG26_CALRO</name>
<reference evidence="2" key="1">
    <citation type="submission" date="2021-01" db="EMBL/GenBank/DDBJ databases">
        <title>Caligus Genome Assembly.</title>
        <authorList>
            <person name="Gallardo-Escarate C."/>
        </authorList>
    </citation>
    <scope>NUCLEOTIDE SEQUENCE [LARGE SCALE GENOMIC DNA]</scope>
</reference>
<proteinExistence type="predicted"/>
<sequence>KEMCDPKIMGNTTMCKQCEESCQPWKLQDACLLSKLTYLFDNDATIFFSIFMSFWVRIHWNVGFR</sequence>